<proteinExistence type="predicted"/>
<evidence type="ECO:0000313" key="2">
    <source>
        <dbReference type="Proteomes" id="UP001161704"/>
    </source>
</evidence>
<dbReference type="Proteomes" id="UP001161704">
    <property type="component" value="Unassembled WGS sequence"/>
</dbReference>
<accession>A0AA42UBD4</accession>
<dbReference type="EMBL" id="JAOCIZ010000067">
    <property type="protein sequence ID" value="MDH1506501.1"/>
    <property type="molecule type" value="Genomic_DNA"/>
</dbReference>
<reference evidence="1" key="1">
    <citation type="submission" date="2022-09" db="EMBL/GenBank/DDBJ databases">
        <title>Intensive care unit water sources are persistently colonized with multi-drug resistant bacteria and are the site of extensive horizontal gene transfer of antibiotic resistance genes.</title>
        <authorList>
            <person name="Diorio-Toth L."/>
        </authorList>
    </citation>
    <scope>NUCLEOTIDE SEQUENCE</scope>
    <source>
        <strain evidence="1">GD03710</strain>
    </source>
</reference>
<dbReference type="RefSeq" id="WP_270834299.1">
    <property type="nucleotide sequence ID" value="NZ_JAOCFK010000060.1"/>
</dbReference>
<gene>
    <name evidence="1" type="ORF">N5I20_15720</name>
</gene>
<sequence>MNHYQAIALGQNTVLADGFTTDFNHLVVEVVRSLAVMSSGSVTEIAVLNDEKIVCHLLHCVVAGQHQISVKRPTAPANEDERIQRCSALYRDADNARLRGSYGMANKLMNQATAMSLSPLVHPKALQLAKQATGLLAYGVEAICKMTAKLQTAAELLAMEQIEVNATLANIEGELMALSYLDKLELLGASRDAKVIQLGTAVANLVIGTPYRNSRIAEEVISLGERLFGAVWIDALLRA</sequence>
<name>A0AA42UBD4_AERCA</name>
<dbReference type="AlphaFoldDB" id="A0AA42UBD4"/>
<protein>
    <submittedName>
        <fullName evidence="1">Uncharacterized protein</fullName>
    </submittedName>
</protein>
<evidence type="ECO:0000313" key="1">
    <source>
        <dbReference type="EMBL" id="MDH1506501.1"/>
    </source>
</evidence>
<organism evidence="1 2">
    <name type="scientific">Aeromonas caviae</name>
    <name type="common">Aeromonas punctata</name>
    <dbReference type="NCBI Taxonomy" id="648"/>
    <lineage>
        <taxon>Bacteria</taxon>
        <taxon>Pseudomonadati</taxon>
        <taxon>Pseudomonadota</taxon>
        <taxon>Gammaproteobacteria</taxon>
        <taxon>Aeromonadales</taxon>
        <taxon>Aeromonadaceae</taxon>
        <taxon>Aeromonas</taxon>
    </lineage>
</organism>
<comment type="caution">
    <text evidence="1">The sequence shown here is derived from an EMBL/GenBank/DDBJ whole genome shotgun (WGS) entry which is preliminary data.</text>
</comment>